<comment type="caution">
    <text evidence="2">The sequence shown here is derived from an EMBL/GenBank/DDBJ whole genome shotgun (WGS) entry which is preliminary data.</text>
</comment>
<protein>
    <recommendedName>
        <fullName evidence="3">DUF3782 domain-containing protein</fullName>
    </recommendedName>
</protein>
<organism evidence="2">
    <name type="scientific">Thermorudis sp</name>
    <dbReference type="NCBI Taxonomy" id="1969470"/>
    <lineage>
        <taxon>Bacteria</taxon>
        <taxon>Pseudomonadati</taxon>
        <taxon>Thermomicrobiota</taxon>
        <taxon>Thermomicrobia</taxon>
        <taxon>Thermomicrobia incertae sedis</taxon>
        <taxon>Thermorudis</taxon>
    </lineage>
</organism>
<evidence type="ECO:0008006" key="3">
    <source>
        <dbReference type="Google" id="ProtNLM"/>
    </source>
</evidence>
<gene>
    <name evidence="2" type="ORF">ENP13_09375</name>
</gene>
<name>A0A7C3ABP4_9BACT</name>
<evidence type="ECO:0000256" key="1">
    <source>
        <dbReference type="SAM" id="Coils"/>
    </source>
</evidence>
<evidence type="ECO:0000313" key="2">
    <source>
        <dbReference type="EMBL" id="HEX71433.1"/>
    </source>
</evidence>
<proteinExistence type="predicted"/>
<dbReference type="AlphaFoldDB" id="A0A7C3ABP4"/>
<accession>A0A7C3ABP4</accession>
<keyword evidence="1" id="KW-0175">Coiled coil</keyword>
<feature type="coiled-coil region" evidence="1">
    <location>
        <begin position="55"/>
        <end position="110"/>
    </location>
</feature>
<dbReference type="EMBL" id="DSID01000709">
    <property type="protein sequence ID" value="HEX71433.1"/>
    <property type="molecule type" value="Genomic_DNA"/>
</dbReference>
<sequence length="247" mass="27356">MTFAAEDFHDLIRLLEQHPEWRAELRRLVLSDEVLALPAIVARLAQAQEQTQESLRSLAARVDDLAVRLEQLTARMDQLVVIQTRAEERLERLEAGIARLATEQRRTNQELGALSELVGARAETDAEIVLLTVLEQHGYQILADPGPIAVDGEVDVAVPVRDPDGRQLWAVVQAKARLHRADVRAWVRSLRSAQFRSRLAEGGVAGPLLPYAFGLRVYRDAEEEGLLSGVGILGPRGERVPPRAPIA</sequence>
<reference evidence="2" key="1">
    <citation type="journal article" date="2020" name="mSystems">
        <title>Genome- and Community-Level Interaction Insights into Carbon Utilization and Element Cycling Functions of Hydrothermarchaeota in Hydrothermal Sediment.</title>
        <authorList>
            <person name="Zhou Z."/>
            <person name="Liu Y."/>
            <person name="Xu W."/>
            <person name="Pan J."/>
            <person name="Luo Z.H."/>
            <person name="Li M."/>
        </authorList>
    </citation>
    <scope>NUCLEOTIDE SEQUENCE [LARGE SCALE GENOMIC DNA]</scope>
    <source>
        <strain evidence="2">SpSt-192</strain>
    </source>
</reference>